<evidence type="ECO:0000313" key="2">
    <source>
        <dbReference type="EMBL" id="TRZ23578.1"/>
    </source>
</evidence>
<comment type="caution">
    <text evidence="2">The sequence shown here is derived from an EMBL/GenBank/DDBJ whole genome shotgun (WGS) entry which is preliminary data.</text>
</comment>
<feature type="region of interest" description="Disordered" evidence="1">
    <location>
        <begin position="96"/>
        <end position="141"/>
    </location>
</feature>
<dbReference type="EMBL" id="SWJQ01000070">
    <property type="protein sequence ID" value="TRZ23578.1"/>
    <property type="molecule type" value="Genomic_DNA"/>
</dbReference>
<organism evidence="2 3">
    <name type="scientific">Zosterops borbonicus</name>
    <dbReference type="NCBI Taxonomy" id="364589"/>
    <lineage>
        <taxon>Eukaryota</taxon>
        <taxon>Metazoa</taxon>
        <taxon>Chordata</taxon>
        <taxon>Craniata</taxon>
        <taxon>Vertebrata</taxon>
        <taxon>Euteleostomi</taxon>
        <taxon>Archelosauria</taxon>
        <taxon>Archosauria</taxon>
        <taxon>Dinosauria</taxon>
        <taxon>Saurischia</taxon>
        <taxon>Theropoda</taxon>
        <taxon>Coelurosauria</taxon>
        <taxon>Aves</taxon>
        <taxon>Neognathae</taxon>
        <taxon>Neoaves</taxon>
        <taxon>Telluraves</taxon>
        <taxon>Australaves</taxon>
        <taxon>Passeriformes</taxon>
        <taxon>Sylvioidea</taxon>
        <taxon>Zosteropidae</taxon>
        <taxon>Zosterops</taxon>
    </lineage>
</organism>
<proteinExistence type="predicted"/>
<evidence type="ECO:0000313" key="3">
    <source>
        <dbReference type="Proteomes" id="UP000796761"/>
    </source>
</evidence>
<dbReference type="Proteomes" id="UP000796761">
    <property type="component" value="Unassembled WGS sequence"/>
</dbReference>
<dbReference type="AlphaFoldDB" id="A0A8K1GSL8"/>
<keyword evidence="3" id="KW-1185">Reference proteome</keyword>
<gene>
    <name evidence="2" type="ORF">HGM15179_003542</name>
</gene>
<reference evidence="2" key="1">
    <citation type="submission" date="2019-04" db="EMBL/GenBank/DDBJ databases">
        <title>Genome assembly of Zosterops borbonicus 15179.</title>
        <authorList>
            <person name="Leroy T."/>
            <person name="Anselmetti Y."/>
            <person name="Tilak M.-K."/>
            <person name="Nabholz B."/>
        </authorList>
    </citation>
    <scope>NUCLEOTIDE SEQUENCE</scope>
    <source>
        <strain evidence="2">HGM_15179</strain>
        <tissue evidence="2">Muscle</tissue>
    </source>
</reference>
<dbReference type="OrthoDB" id="10588394at2759"/>
<protein>
    <submittedName>
        <fullName evidence="2">Uncharacterized protein</fullName>
    </submittedName>
</protein>
<evidence type="ECO:0000256" key="1">
    <source>
        <dbReference type="SAM" id="MobiDB-lite"/>
    </source>
</evidence>
<name>A0A8K1GSL8_9PASS</name>
<feature type="compositionally biased region" description="Basic and acidic residues" evidence="1">
    <location>
        <begin position="112"/>
        <end position="129"/>
    </location>
</feature>
<accession>A0A8K1GSL8</accession>
<sequence length="141" mass="16276">MDLNPKQGLKFLVQSDAYGVSGYVAEFQRDFQLRLLTSLNIQLLSEIVMDRPSSVLIAQNKGSLPIVTKHWLKYLSRITEPHLSKSCADKVQSTWHCSTGKKEKDMEEEEEKKEKEEEEQKREQEHEELLAEPGWDGNSLD</sequence>